<gene>
    <name evidence="11 14" type="primary">mnmA</name>
    <name evidence="14" type="ORF">NCTC10571_01728</name>
</gene>
<evidence type="ECO:0000256" key="10">
    <source>
        <dbReference type="ARBA" id="ARBA00056575"/>
    </source>
</evidence>
<dbReference type="Gene3D" id="3.40.50.620">
    <property type="entry name" value="HUPs"/>
    <property type="match status" value="1"/>
</dbReference>
<dbReference type="GO" id="GO:0005524">
    <property type="term" value="F:ATP binding"/>
    <property type="evidence" value="ECO:0007669"/>
    <property type="project" value="UniProtKB-KW"/>
</dbReference>
<evidence type="ECO:0000313" key="14">
    <source>
        <dbReference type="EMBL" id="STY71572.1"/>
    </source>
</evidence>
<evidence type="ECO:0000313" key="15">
    <source>
        <dbReference type="Proteomes" id="UP000255234"/>
    </source>
</evidence>
<dbReference type="InterPro" id="IPR014729">
    <property type="entry name" value="Rossmann-like_a/b/a_fold"/>
</dbReference>
<evidence type="ECO:0000256" key="8">
    <source>
        <dbReference type="ARBA" id="ARBA00023157"/>
    </source>
</evidence>
<comment type="catalytic activity">
    <reaction evidence="9 11">
        <text>S-sulfanyl-L-cysteinyl-[protein] + uridine(34) in tRNA + AH2 + ATP = 2-thiouridine(34) in tRNA + L-cysteinyl-[protein] + A + AMP + diphosphate + H(+)</text>
        <dbReference type="Rhea" id="RHEA:47032"/>
        <dbReference type="Rhea" id="RHEA-COMP:10131"/>
        <dbReference type="Rhea" id="RHEA-COMP:11726"/>
        <dbReference type="Rhea" id="RHEA-COMP:11727"/>
        <dbReference type="Rhea" id="RHEA-COMP:11728"/>
        <dbReference type="ChEBI" id="CHEBI:13193"/>
        <dbReference type="ChEBI" id="CHEBI:15378"/>
        <dbReference type="ChEBI" id="CHEBI:17499"/>
        <dbReference type="ChEBI" id="CHEBI:29950"/>
        <dbReference type="ChEBI" id="CHEBI:30616"/>
        <dbReference type="ChEBI" id="CHEBI:33019"/>
        <dbReference type="ChEBI" id="CHEBI:61963"/>
        <dbReference type="ChEBI" id="CHEBI:65315"/>
        <dbReference type="ChEBI" id="CHEBI:87170"/>
        <dbReference type="ChEBI" id="CHEBI:456215"/>
        <dbReference type="EC" id="2.8.1.13"/>
    </reaction>
</comment>
<dbReference type="InterPro" id="IPR023382">
    <property type="entry name" value="MnmA-like_central_sf"/>
</dbReference>
<keyword evidence="7 11" id="KW-0694">RNA-binding</keyword>
<evidence type="ECO:0000256" key="9">
    <source>
        <dbReference type="ARBA" id="ARBA00051542"/>
    </source>
</evidence>
<dbReference type="FunFam" id="2.30.30.280:FF:000001">
    <property type="entry name" value="tRNA-specific 2-thiouridylase MnmA"/>
    <property type="match status" value="1"/>
</dbReference>
<proteinExistence type="inferred from homology"/>
<dbReference type="FunFam" id="3.40.50.620:FF:000115">
    <property type="entry name" value="tRNA-specific 2-thiouridylase MnmA"/>
    <property type="match status" value="1"/>
</dbReference>
<evidence type="ECO:0000256" key="4">
    <source>
        <dbReference type="ARBA" id="ARBA00022694"/>
    </source>
</evidence>
<evidence type="ECO:0000259" key="12">
    <source>
        <dbReference type="Pfam" id="PF20258"/>
    </source>
</evidence>
<dbReference type="Gene3D" id="2.30.30.280">
    <property type="entry name" value="Adenine nucleotide alpha hydrolases-like domains"/>
    <property type="match status" value="1"/>
</dbReference>
<feature type="binding site" evidence="11">
    <location>
        <position position="120"/>
    </location>
    <ligand>
        <name>ATP</name>
        <dbReference type="ChEBI" id="CHEBI:30616"/>
    </ligand>
</feature>
<dbReference type="EMBL" id="UGPP01000001">
    <property type="protein sequence ID" value="STY71572.1"/>
    <property type="molecule type" value="Genomic_DNA"/>
</dbReference>
<feature type="domain" description="tRNA-specific 2-thiouridylase MnmA-like C-terminal" evidence="12">
    <location>
        <begin position="274"/>
        <end position="350"/>
    </location>
</feature>
<dbReference type="GO" id="GO:0005737">
    <property type="term" value="C:cytoplasm"/>
    <property type="evidence" value="ECO:0007669"/>
    <property type="project" value="UniProtKB-SubCell"/>
</dbReference>
<dbReference type="Pfam" id="PF20258">
    <property type="entry name" value="tRNA_Me_trans_C"/>
    <property type="match status" value="1"/>
</dbReference>
<feature type="domain" description="tRNA-specific 2-thiouridylase MnmA-like central" evidence="13">
    <location>
        <begin position="214"/>
        <end position="267"/>
    </location>
</feature>
<evidence type="ECO:0000256" key="5">
    <source>
        <dbReference type="ARBA" id="ARBA00022741"/>
    </source>
</evidence>
<comment type="caution">
    <text evidence="11">Lacks conserved residue(s) required for the propagation of feature annotation.</text>
</comment>
<organism evidence="14 15">
    <name type="scientific">Megamonas hypermegale</name>
    <dbReference type="NCBI Taxonomy" id="158847"/>
    <lineage>
        <taxon>Bacteria</taxon>
        <taxon>Bacillati</taxon>
        <taxon>Bacillota</taxon>
        <taxon>Negativicutes</taxon>
        <taxon>Selenomonadales</taxon>
        <taxon>Selenomonadaceae</taxon>
        <taxon>Megamonas</taxon>
    </lineage>
</organism>
<dbReference type="GO" id="GO:0103016">
    <property type="term" value="F:tRNA-uridine 2-sulfurtransferase activity"/>
    <property type="evidence" value="ECO:0007669"/>
    <property type="project" value="UniProtKB-EC"/>
</dbReference>
<accession>A0A378NT63</accession>
<evidence type="ECO:0000256" key="1">
    <source>
        <dbReference type="ARBA" id="ARBA00022490"/>
    </source>
</evidence>
<dbReference type="SUPFAM" id="SSF52402">
    <property type="entry name" value="Adenine nucleotide alpha hydrolases-like"/>
    <property type="match status" value="1"/>
</dbReference>
<dbReference type="STRING" id="1122216.GCA_000423385_00461"/>
<dbReference type="Pfam" id="PF03054">
    <property type="entry name" value="tRNA_Me_trans"/>
    <property type="match status" value="1"/>
</dbReference>
<feature type="binding site" evidence="11">
    <location>
        <position position="34"/>
    </location>
    <ligand>
        <name>ATP</name>
        <dbReference type="ChEBI" id="CHEBI:30616"/>
    </ligand>
</feature>
<dbReference type="InterPro" id="IPR046884">
    <property type="entry name" value="MnmA-like_central"/>
</dbReference>
<dbReference type="NCBIfam" id="NF001138">
    <property type="entry name" value="PRK00143.1"/>
    <property type="match status" value="1"/>
</dbReference>
<keyword evidence="2 11" id="KW-0820">tRNA-binding</keyword>
<dbReference type="GO" id="GO:0000049">
    <property type="term" value="F:tRNA binding"/>
    <property type="evidence" value="ECO:0007669"/>
    <property type="project" value="UniProtKB-KW"/>
</dbReference>
<dbReference type="GO" id="GO:0002143">
    <property type="term" value="P:tRNA wobble position uridine thiolation"/>
    <property type="evidence" value="ECO:0007669"/>
    <property type="project" value="TreeGrafter"/>
</dbReference>
<dbReference type="PANTHER" id="PTHR11933:SF5">
    <property type="entry name" value="MITOCHONDRIAL TRNA-SPECIFIC 2-THIOURIDYLASE 1"/>
    <property type="match status" value="1"/>
</dbReference>
<feature type="region of interest" description="Interaction with tRNA" evidence="11">
    <location>
        <begin position="300"/>
        <end position="301"/>
    </location>
</feature>
<evidence type="ECO:0000256" key="2">
    <source>
        <dbReference type="ARBA" id="ARBA00022555"/>
    </source>
</evidence>
<dbReference type="NCBIfam" id="TIGR00420">
    <property type="entry name" value="trmU"/>
    <property type="match status" value="1"/>
</dbReference>
<keyword evidence="5 11" id="KW-0547">Nucleotide-binding</keyword>
<dbReference type="Pfam" id="PF20259">
    <property type="entry name" value="tRNA_Me_trans_M"/>
    <property type="match status" value="1"/>
</dbReference>
<dbReference type="FunFam" id="2.40.30.10:FF:000023">
    <property type="entry name" value="tRNA-specific 2-thiouridylase MnmA"/>
    <property type="match status" value="1"/>
</dbReference>
<keyword evidence="3 11" id="KW-0808">Transferase</keyword>
<keyword evidence="8" id="KW-1015">Disulfide bond</keyword>
<dbReference type="RefSeq" id="WP_115151866.1">
    <property type="nucleotide sequence ID" value="NZ_UGPP01000001.1"/>
</dbReference>
<dbReference type="HAMAP" id="MF_00144">
    <property type="entry name" value="tRNA_thiouridyl_MnmA"/>
    <property type="match status" value="1"/>
</dbReference>
<feature type="active site" description="Nucleophile" evidence="11">
    <location>
        <position position="96"/>
    </location>
</feature>
<comment type="similarity">
    <text evidence="11">Belongs to the MnmA/TRMU family.</text>
</comment>
<dbReference type="InterPro" id="IPR046885">
    <property type="entry name" value="MnmA-like_C"/>
</dbReference>
<keyword evidence="6 11" id="KW-0067">ATP-binding</keyword>
<keyword evidence="1 11" id="KW-0963">Cytoplasm</keyword>
<dbReference type="Gene3D" id="2.40.30.10">
    <property type="entry name" value="Translation factors"/>
    <property type="match status" value="1"/>
</dbReference>
<sequence length="355" mass="39190">MKKKVAVAMSGGVDSSLTAALLIEQGYDVIGVTMTLSDESREEGGSTAVSDAKKVADALHIPHYVVNYHKKFKDDVIKYFISEYAKGRTPNPCVRCNNTVKFGSLLKDCLELGADCVATGHYARIEQDEKTGRYLLKKGLDVRKDQSYVLYTLTQDVLKHFMLPLGNYSKEKTRELAGKMNLPVANKPESQEICFIPNDDYKAYLKTKAPHILKPGDIVDVNGNKLGRHEGVPLYTVGQRKGLGIAAAHPLYVVGLDVKRNRVIVGENKDVFAKGLVAKDLNFITRNDFTEKFVTTAKIRYGAKECECTVEPLDNGNLAKILFSEPQRAITPGQSVVFYEDEIVGGGGVIKNIIR</sequence>
<comment type="subcellular location">
    <subcellularLocation>
        <location evidence="11">Cytoplasm</location>
    </subcellularLocation>
</comment>
<evidence type="ECO:0000256" key="11">
    <source>
        <dbReference type="HAMAP-Rule" id="MF_00144"/>
    </source>
</evidence>
<feature type="binding site" evidence="11">
    <location>
        <begin position="8"/>
        <end position="15"/>
    </location>
    <ligand>
        <name>ATP</name>
        <dbReference type="ChEBI" id="CHEBI:30616"/>
    </ligand>
</feature>
<evidence type="ECO:0000256" key="3">
    <source>
        <dbReference type="ARBA" id="ARBA00022679"/>
    </source>
</evidence>
<feature type="active site" description="Cysteine persulfide intermediate" evidence="11">
    <location>
        <position position="194"/>
    </location>
</feature>
<comment type="function">
    <text evidence="10 11">Catalyzes the 2-thiolation of uridine at the wobble position (U34) of tRNA, leading to the formation of s(2)U34.</text>
</comment>
<dbReference type="PANTHER" id="PTHR11933">
    <property type="entry name" value="TRNA 5-METHYLAMINOMETHYL-2-THIOURIDYLATE -METHYLTRANSFERASE"/>
    <property type="match status" value="1"/>
</dbReference>
<feature type="region of interest" description="Interaction with tRNA" evidence="11">
    <location>
        <begin position="144"/>
        <end position="146"/>
    </location>
</feature>
<protein>
    <recommendedName>
        <fullName evidence="11">tRNA-specific 2-thiouridylase MnmA</fullName>
        <ecNumber evidence="11">2.8.1.13</ecNumber>
    </recommendedName>
</protein>
<reference evidence="14 15" key="1">
    <citation type="submission" date="2018-06" db="EMBL/GenBank/DDBJ databases">
        <authorList>
            <consortium name="Pathogen Informatics"/>
            <person name="Doyle S."/>
        </authorList>
    </citation>
    <scope>NUCLEOTIDE SEQUENCE [LARGE SCALE GENOMIC DNA]</scope>
    <source>
        <strain evidence="14 15">NCTC10571</strain>
    </source>
</reference>
<dbReference type="Proteomes" id="UP000255234">
    <property type="component" value="Unassembled WGS sequence"/>
</dbReference>
<dbReference type="InterPro" id="IPR004506">
    <property type="entry name" value="MnmA-like"/>
</dbReference>
<feature type="site" description="Interaction with tRNA" evidence="11">
    <location>
        <position position="334"/>
    </location>
</feature>
<dbReference type="AlphaFoldDB" id="A0A378NT63"/>
<dbReference type="CDD" id="cd01998">
    <property type="entry name" value="MnmA_TRMU-like"/>
    <property type="match status" value="1"/>
</dbReference>
<evidence type="ECO:0000256" key="7">
    <source>
        <dbReference type="ARBA" id="ARBA00022884"/>
    </source>
</evidence>
<evidence type="ECO:0000259" key="13">
    <source>
        <dbReference type="Pfam" id="PF20259"/>
    </source>
</evidence>
<keyword evidence="4 11" id="KW-0819">tRNA processing</keyword>
<feature type="site" description="Interaction with tRNA" evidence="11">
    <location>
        <position position="121"/>
    </location>
</feature>
<evidence type="ECO:0000256" key="6">
    <source>
        <dbReference type="ARBA" id="ARBA00022840"/>
    </source>
</evidence>
<name>A0A378NT63_9FIRM</name>
<dbReference type="EC" id="2.8.1.13" evidence="11"/>